<keyword evidence="4" id="KW-0732">Signal</keyword>
<protein>
    <submittedName>
        <fullName evidence="8">Tannase/feruloyl esterase family alpha/beta hydrolase</fullName>
    </submittedName>
</protein>
<keyword evidence="3" id="KW-0479">Metal-binding</keyword>
<accession>A0ABN1BVK7</accession>
<comment type="caution">
    <text evidence="8">The sequence shown here is derived from an EMBL/GenBank/DDBJ whole genome shotgun (WGS) entry which is preliminary data.</text>
</comment>
<dbReference type="Pfam" id="PF07519">
    <property type="entry name" value="Tannase"/>
    <property type="match status" value="1"/>
</dbReference>
<dbReference type="SUPFAM" id="SSF53474">
    <property type="entry name" value="alpha/beta-Hydrolases"/>
    <property type="match status" value="1"/>
</dbReference>
<keyword evidence="9" id="KW-1185">Reference proteome</keyword>
<dbReference type="PANTHER" id="PTHR33938:SF15">
    <property type="entry name" value="FERULOYL ESTERASE B-RELATED"/>
    <property type="match status" value="1"/>
</dbReference>
<sequence>MGNEETMMELRRKAGAMRWGMTTMALAALAACGGGDGSADNPAPPPSGGNPGIGDLAIAPVMSCSAEGIGKVMLTTDDAPAKGFKATILEVAANTVDGDPTKQYCLVKVKVDPEINIWVAMPSDGTWNGRFRSEGGGGYAGSVSVATDSIKQGFVGVQTDTGHKSSVGGSFGMLSPGVPNTQLQEDFAFRSEHLMSVIGKQLTKSYYGQDPVRSYWYGCSTGGRQGLMMAQRYPDDYDAILAGAPAIHWDRFQAYQIWPQVVMNNDLGAVISRDKLNLATSRAVASCDAADGVADGVIDDPRSCRYDPSTDNSITRADCADGSCLTPAEAVAVKKIWDGARDLSGNLLWPGVERGANLVSLAGASPFSIAVEQPRYWVYLDPDWDWKTLTYANYGQFFADTVRVVNPVIGTDNPDLSAFKARGGKLIMYHGWSDNLIMPQGTIRYYDAVKAKMGASAVDEFATLYMVPGMGHCSGGDGPNQFGQGSSGTVAKDPQHDVFRALMDWSEKDAKPGAIIATKLVDNKVARTRPLCQYPQVARYKGTGSTDDAANFSCVAAE</sequence>
<dbReference type="EMBL" id="BAAAEN010000008">
    <property type="protein sequence ID" value="GAA0506211.1"/>
    <property type="molecule type" value="Genomic_DNA"/>
</dbReference>
<keyword evidence="7" id="KW-1015">Disulfide bond</keyword>
<keyword evidence="5 8" id="KW-0378">Hydrolase</keyword>
<keyword evidence="6" id="KW-0106">Calcium</keyword>
<dbReference type="GO" id="GO:0016787">
    <property type="term" value="F:hydrolase activity"/>
    <property type="evidence" value="ECO:0007669"/>
    <property type="project" value="UniProtKB-KW"/>
</dbReference>
<evidence type="ECO:0000256" key="3">
    <source>
        <dbReference type="ARBA" id="ARBA00022723"/>
    </source>
</evidence>
<evidence type="ECO:0000256" key="7">
    <source>
        <dbReference type="ARBA" id="ARBA00023157"/>
    </source>
</evidence>
<dbReference type="PANTHER" id="PTHR33938">
    <property type="entry name" value="FERULOYL ESTERASE B-RELATED"/>
    <property type="match status" value="1"/>
</dbReference>
<evidence type="ECO:0000256" key="2">
    <source>
        <dbReference type="ARBA" id="ARBA00022487"/>
    </source>
</evidence>
<evidence type="ECO:0000313" key="8">
    <source>
        <dbReference type="EMBL" id="GAA0506211.1"/>
    </source>
</evidence>
<dbReference type="Gene3D" id="3.40.50.1820">
    <property type="entry name" value="alpha/beta hydrolase"/>
    <property type="match status" value="1"/>
</dbReference>
<name>A0ABN1BVK7_9BURK</name>
<dbReference type="Proteomes" id="UP001501706">
    <property type="component" value="Unassembled WGS sequence"/>
</dbReference>
<organism evidence="8 9">
    <name type="scientific">Pigmentiphaga daeguensis</name>
    <dbReference type="NCBI Taxonomy" id="414049"/>
    <lineage>
        <taxon>Bacteria</taxon>
        <taxon>Pseudomonadati</taxon>
        <taxon>Pseudomonadota</taxon>
        <taxon>Betaproteobacteria</taxon>
        <taxon>Burkholderiales</taxon>
        <taxon>Alcaligenaceae</taxon>
        <taxon>Pigmentiphaga</taxon>
    </lineage>
</organism>
<keyword evidence="2" id="KW-0719">Serine esterase</keyword>
<gene>
    <name evidence="8" type="ORF">GCM10009097_24060</name>
</gene>
<dbReference type="InterPro" id="IPR011118">
    <property type="entry name" value="Tannase/feruloyl_esterase"/>
</dbReference>
<comment type="similarity">
    <text evidence="1">Belongs to the tannase family.</text>
</comment>
<dbReference type="InterPro" id="IPR029058">
    <property type="entry name" value="AB_hydrolase_fold"/>
</dbReference>
<proteinExistence type="inferred from homology"/>
<evidence type="ECO:0000313" key="9">
    <source>
        <dbReference type="Proteomes" id="UP001501706"/>
    </source>
</evidence>
<evidence type="ECO:0000256" key="4">
    <source>
        <dbReference type="ARBA" id="ARBA00022729"/>
    </source>
</evidence>
<evidence type="ECO:0000256" key="1">
    <source>
        <dbReference type="ARBA" id="ARBA00006249"/>
    </source>
</evidence>
<evidence type="ECO:0000256" key="6">
    <source>
        <dbReference type="ARBA" id="ARBA00022837"/>
    </source>
</evidence>
<reference evidence="8 9" key="1">
    <citation type="journal article" date="2019" name="Int. J. Syst. Evol. Microbiol.">
        <title>The Global Catalogue of Microorganisms (GCM) 10K type strain sequencing project: providing services to taxonomists for standard genome sequencing and annotation.</title>
        <authorList>
            <consortium name="The Broad Institute Genomics Platform"/>
            <consortium name="The Broad Institute Genome Sequencing Center for Infectious Disease"/>
            <person name="Wu L."/>
            <person name="Ma J."/>
        </authorList>
    </citation>
    <scope>NUCLEOTIDE SEQUENCE [LARGE SCALE GENOMIC DNA]</scope>
    <source>
        <strain evidence="8 9">JCM 14330</strain>
    </source>
</reference>
<evidence type="ECO:0000256" key="5">
    <source>
        <dbReference type="ARBA" id="ARBA00022801"/>
    </source>
</evidence>